<accession>A0A917W120</accession>
<evidence type="ECO:0000256" key="3">
    <source>
        <dbReference type="RuleBase" id="RU003476"/>
    </source>
</evidence>
<evidence type="ECO:0000313" key="5">
    <source>
        <dbReference type="EMBL" id="GGL48301.1"/>
    </source>
</evidence>
<keyword evidence="6" id="KW-1185">Reference proteome</keyword>
<organism evidence="5 6">
    <name type="scientific">Sporolactobacillus putidus</name>
    <dbReference type="NCBI Taxonomy" id="492735"/>
    <lineage>
        <taxon>Bacteria</taxon>
        <taxon>Bacillati</taxon>
        <taxon>Bacillota</taxon>
        <taxon>Bacilli</taxon>
        <taxon>Bacillales</taxon>
        <taxon>Sporolactobacillaceae</taxon>
        <taxon>Sporolactobacillus</taxon>
    </lineage>
</organism>
<proteinExistence type="inferred from homology"/>
<dbReference type="InterPro" id="IPR000086">
    <property type="entry name" value="NUDIX_hydrolase_dom"/>
</dbReference>
<name>A0A917W120_9BACL</name>
<dbReference type="InterPro" id="IPR020476">
    <property type="entry name" value="Nudix_hydrolase"/>
</dbReference>
<evidence type="ECO:0000256" key="2">
    <source>
        <dbReference type="ARBA" id="ARBA00022801"/>
    </source>
</evidence>
<comment type="similarity">
    <text evidence="3">Belongs to the Nudix hydrolase family.</text>
</comment>
<dbReference type="EMBL" id="BMOK01000003">
    <property type="protein sequence ID" value="GGL48301.1"/>
    <property type="molecule type" value="Genomic_DNA"/>
</dbReference>
<evidence type="ECO:0000313" key="6">
    <source>
        <dbReference type="Proteomes" id="UP000654670"/>
    </source>
</evidence>
<comment type="caution">
    <text evidence="5">The sequence shown here is derived from an EMBL/GenBank/DDBJ whole genome shotgun (WGS) entry which is preliminary data.</text>
</comment>
<dbReference type="PROSITE" id="PS51462">
    <property type="entry name" value="NUDIX"/>
    <property type="match status" value="1"/>
</dbReference>
<dbReference type="GO" id="GO:0016787">
    <property type="term" value="F:hydrolase activity"/>
    <property type="evidence" value="ECO:0007669"/>
    <property type="project" value="UniProtKB-KW"/>
</dbReference>
<protein>
    <submittedName>
        <fullName evidence="5">DNA mismatch repair protein MutT</fullName>
    </submittedName>
</protein>
<gene>
    <name evidence="5" type="ORF">GCM10007968_10650</name>
</gene>
<dbReference type="InterPro" id="IPR020084">
    <property type="entry name" value="NUDIX_hydrolase_CS"/>
</dbReference>
<sequence length="153" mass="17611">MDYVKELRQLIGHRPLIVAGSTILVSNGKKEILLQLRSDTKEWGLPGGAMELGESFEKAAKRELFEETGLKAEKLGFIDVFSGNKFYFKYPNGDEVFNVIAIYKTDKVTGELAMNDGESQELKFFDYRRLPENLDERTRIIFERVIVQELKLE</sequence>
<dbReference type="Gene3D" id="3.90.79.10">
    <property type="entry name" value="Nucleoside Triphosphate Pyrophosphohydrolase"/>
    <property type="match status" value="1"/>
</dbReference>
<dbReference type="PANTHER" id="PTHR43046:SF2">
    <property type="entry name" value="8-OXO-DGTP DIPHOSPHATASE-RELATED"/>
    <property type="match status" value="1"/>
</dbReference>
<comment type="cofactor">
    <cofactor evidence="1">
        <name>Mg(2+)</name>
        <dbReference type="ChEBI" id="CHEBI:18420"/>
    </cofactor>
</comment>
<dbReference type="PROSITE" id="PS00893">
    <property type="entry name" value="NUDIX_BOX"/>
    <property type="match status" value="1"/>
</dbReference>
<reference evidence="5" key="2">
    <citation type="submission" date="2020-09" db="EMBL/GenBank/DDBJ databases">
        <authorList>
            <person name="Sun Q."/>
            <person name="Ohkuma M."/>
        </authorList>
    </citation>
    <scope>NUCLEOTIDE SEQUENCE</scope>
    <source>
        <strain evidence="5">JCM 15325</strain>
    </source>
</reference>
<dbReference type="InterPro" id="IPR015797">
    <property type="entry name" value="NUDIX_hydrolase-like_dom_sf"/>
</dbReference>
<dbReference type="Pfam" id="PF00293">
    <property type="entry name" value="NUDIX"/>
    <property type="match status" value="1"/>
</dbReference>
<feature type="domain" description="Nudix hydrolase" evidence="4">
    <location>
        <begin position="15"/>
        <end position="147"/>
    </location>
</feature>
<dbReference type="AlphaFoldDB" id="A0A917W120"/>
<evidence type="ECO:0000259" key="4">
    <source>
        <dbReference type="PROSITE" id="PS51462"/>
    </source>
</evidence>
<dbReference type="PANTHER" id="PTHR43046">
    <property type="entry name" value="GDP-MANNOSE MANNOSYL HYDROLASE"/>
    <property type="match status" value="1"/>
</dbReference>
<reference evidence="5" key="1">
    <citation type="journal article" date="2014" name="Int. J. Syst. Evol. Microbiol.">
        <title>Complete genome sequence of Corynebacterium casei LMG S-19264T (=DSM 44701T), isolated from a smear-ripened cheese.</title>
        <authorList>
            <consortium name="US DOE Joint Genome Institute (JGI-PGF)"/>
            <person name="Walter F."/>
            <person name="Albersmeier A."/>
            <person name="Kalinowski J."/>
            <person name="Ruckert C."/>
        </authorList>
    </citation>
    <scope>NUCLEOTIDE SEQUENCE</scope>
    <source>
        <strain evidence="5">JCM 15325</strain>
    </source>
</reference>
<evidence type="ECO:0000256" key="1">
    <source>
        <dbReference type="ARBA" id="ARBA00001946"/>
    </source>
</evidence>
<keyword evidence="2 3" id="KW-0378">Hydrolase</keyword>
<dbReference type="RefSeq" id="WP_188802038.1">
    <property type="nucleotide sequence ID" value="NZ_BMOK01000003.1"/>
</dbReference>
<dbReference type="CDD" id="cd04677">
    <property type="entry name" value="NUDIX_Hydrolase"/>
    <property type="match status" value="1"/>
</dbReference>
<dbReference type="PRINTS" id="PR00502">
    <property type="entry name" value="NUDIXFAMILY"/>
</dbReference>
<dbReference type="Proteomes" id="UP000654670">
    <property type="component" value="Unassembled WGS sequence"/>
</dbReference>
<dbReference type="SUPFAM" id="SSF55811">
    <property type="entry name" value="Nudix"/>
    <property type="match status" value="1"/>
</dbReference>